<evidence type="ECO:0000313" key="3">
    <source>
        <dbReference type="Proteomes" id="UP001501536"/>
    </source>
</evidence>
<protein>
    <submittedName>
        <fullName evidence="2">Glucose 1-dehydrogenase</fullName>
    </submittedName>
</protein>
<dbReference type="EMBL" id="BAABCJ010000005">
    <property type="protein sequence ID" value="GAA3708501.1"/>
    <property type="molecule type" value="Genomic_DNA"/>
</dbReference>
<dbReference type="PRINTS" id="PR00080">
    <property type="entry name" value="SDRFAMILY"/>
</dbReference>
<evidence type="ECO:0000256" key="1">
    <source>
        <dbReference type="ARBA" id="ARBA00006484"/>
    </source>
</evidence>
<comment type="caution">
    <text evidence="2">The sequence shown here is derived from an EMBL/GenBank/DDBJ whole genome shotgun (WGS) entry which is preliminary data.</text>
</comment>
<comment type="similarity">
    <text evidence="1">Belongs to the short-chain dehydrogenases/reductases (SDR) family.</text>
</comment>
<name>A0ABP7DSI2_9MICC</name>
<organism evidence="2 3">
    <name type="scientific">Zhihengliuella alba</name>
    <dbReference type="NCBI Taxonomy" id="547018"/>
    <lineage>
        <taxon>Bacteria</taxon>
        <taxon>Bacillati</taxon>
        <taxon>Actinomycetota</taxon>
        <taxon>Actinomycetes</taxon>
        <taxon>Micrococcales</taxon>
        <taxon>Micrococcaceae</taxon>
        <taxon>Zhihengliuella</taxon>
    </lineage>
</organism>
<proteinExistence type="inferred from homology"/>
<dbReference type="Gene3D" id="3.40.50.720">
    <property type="entry name" value="NAD(P)-binding Rossmann-like Domain"/>
    <property type="match status" value="1"/>
</dbReference>
<evidence type="ECO:0000313" key="2">
    <source>
        <dbReference type="EMBL" id="GAA3708501.1"/>
    </source>
</evidence>
<sequence length="265" mass="27443">MTTEDSSTTAAGPERIAIVTGAGSGIGRGIAHRLAEAGNVVVIADINEDAAVGVGEEITAAGGRAWGIRADVTQRPDVDCVVACVRERHGRIDVLVNNAGWDRVGPFVDSDPADWDRIIGISLYGTLHFAHAVVPVMAEQRQADPDFSGRIVNIASDAGRVGSSGEAVYSAAKGGVIAFTKTLAREAARHGVTANCVCPGPADTPLFEQISADSPKLREALIRAIPMRRLALPEDLAAAVDFFASPDAGYVTGQTLSVSGGLTMA</sequence>
<dbReference type="PRINTS" id="PR00081">
    <property type="entry name" value="GDHRDH"/>
</dbReference>
<dbReference type="Pfam" id="PF13561">
    <property type="entry name" value="adh_short_C2"/>
    <property type="match status" value="1"/>
</dbReference>
<dbReference type="InterPro" id="IPR036291">
    <property type="entry name" value="NAD(P)-bd_dom_sf"/>
</dbReference>
<dbReference type="PANTHER" id="PTHR42879">
    <property type="entry name" value="3-OXOACYL-(ACYL-CARRIER-PROTEIN) REDUCTASE"/>
    <property type="match status" value="1"/>
</dbReference>
<dbReference type="PROSITE" id="PS00061">
    <property type="entry name" value="ADH_SHORT"/>
    <property type="match status" value="1"/>
</dbReference>
<dbReference type="NCBIfam" id="NF005559">
    <property type="entry name" value="PRK07231.1"/>
    <property type="match status" value="1"/>
</dbReference>
<dbReference type="InterPro" id="IPR050259">
    <property type="entry name" value="SDR"/>
</dbReference>
<dbReference type="InterPro" id="IPR002347">
    <property type="entry name" value="SDR_fam"/>
</dbReference>
<keyword evidence="3" id="KW-1185">Reference proteome</keyword>
<dbReference type="Proteomes" id="UP001501536">
    <property type="component" value="Unassembled WGS sequence"/>
</dbReference>
<dbReference type="PANTHER" id="PTHR42879:SF2">
    <property type="entry name" value="3-OXOACYL-[ACYL-CARRIER-PROTEIN] REDUCTASE FABG"/>
    <property type="match status" value="1"/>
</dbReference>
<gene>
    <name evidence="2" type="ORF">GCM10022377_22880</name>
</gene>
<dbReference type="RefSeq" id="WP_344884552.1">
    <property type="nucleotide sequence ID" value="NZ_BAABCJ010000005.1"/>
</dbReference>
<dbReference type="SUPFAM" id="SSF51735">
    <property type="entry name" value="NAD(P)-binding Rossmann-fold domains"/>
    <property type="match status" value="1"/>
</dbReference>
<dbReference type="InterPro" id="IPR020904">
    <property type="entry name" value="Sc_DH/Rdtase_CS"/>
</dbReference>
<accession>A0ABP7DSI2</accession>
<reference evidence="3" key="1">
    <citation type="journal article" date="2019" name="Int. J. Syst. Evol. Microbiol.">
        <title>The Global Catalogue of Microorganisms (GCM) 10K type strain sequencing project: providing services to taxonomists for standard genome sequencing and annotation.</title>
        <authorList>
            <consortium name="The Broad Institute Genomics Platform"/>
            <consortium name="The Broad Institute Genome Sequencing Center for Infectious Disease"/>
            <person name="Wu L."/>
            <person name="Ma J."/>
        </authorList>
    </citation>
    <scope>NUCLEOTIDE SEQUENCE [LARGE SCALE GENOMIC DNA]</scope>
    <source>
        <strain evidence="3">JCM 16961</strain>
    </source>
</reference>